<feature type="region of interest" description="Disordered" evidence="6">
    <location>
        <begin position="170"/>
        <end position="197"/>
    </location>
</feature>
<evidence type="ECO:0000256" key="6">
    <source>
        <dbReference type="SAM" id="MobiDB-lite"/>
    </source>
</evidence>
<evidence type="ECO:0000256" key="3">
    <source>
        <dbReference type="ARBA" id="ARBA00023288"/>
    </source>
</evidence>
<dbReference type="PROSITE" id="PS50846">
    <property type="entry name" value="HMA_2"/>
    <property type="match status" value="1"/>
</dbReference>
<evidence type="ECO:0000256" key="2">
    <source>
        <dbReference type="ARBA" id="ARBA00022723"/>
    </source>
</evidence>
<dbReference type="InterPro" id="IPR036163">
    <property type="entry name" value="HMA_dom_sf"/>
</dbReference>
<name>A0A2Z6MGA5_TRISU</name>
<keyword evidence="3" id="KW-0449">Lipoprotein</keyword>
<dbReference type="Gene3D" id="3.30.70.100">
    <property type="match status" value="1"/>
</dbReference>
<evidence type="ECO:0000313" key="8">
    <source>
        <dbReference type="EMBL" id="GAU30898.1"/>
    </source>
</evidence>
<accession>A0A2Z6MGA5</accession>
<dbReference type="EMBL" id="DF973439">
    <property type="protein sequence ID" value="GAU30898.1"/>
    <property type="molecule type" value="Genomic_DNA"/>
</dbReference>
<feature type="compositionally biased region" description="Low complexity" evidence="6">
    <location>
        <begin position="126"/>
        <end position="153"/>
    </location>
</feature>
<evidence type="ECO:0000259" key="7">
    <source>
        <dbReference type="PROSITE" id="PS50846"/>
    </source>
</evidence>
<evidence type="ECO:0000256" key="1">
    <source>
        <dbReference type="ARBA" id="ARBA00022481"/>
    </source>
</evidence>
<proteinExistence type="inferred from homology"/>
<dbReference type="OrthoDB" id="689350at2759"/>
<dbReference type="PANTHER" id="PTHR45868">
    <property type="entry name" value="HEAVY METAL-ASSOCIATED ISOPRENYLATED PLANT PROTEIN 33-RELATED"/>
    <property type="match status" value="1"/>
</dbReference>
<dbReference type="GO" id="GO:0046872">
    <property type="term" value="F:metal ion binding"/>
    <property type="evidence" value="ECO:0007669"/>
    <property type="project" value="UniProtKB-KW"/>
</dbReference>
<gene>
    <name evidence="8" type="ORF">TSUD_381120</name>
</gene>
<reference evidence="9" key="1">
    <citation type="journal article" date="2017" name="Front. Plant Sci.">
        <title>Climate Clever Clovers: New Paradigm to Reduce the Environmental Footprint of Ruminants by Breeding Low Methanogenic Forages Utilizing Haplotype Variation.</title>
        <authorList>
            <person name="Kaur P."/>
            <person name="Appels R."/>
            <person name="Bayer P.E."/>
            <person name="Keeble-Gagnere G."/>
            <person name="Wang J."/>
            <person name="Hirakawa H."/>
            <person name="Shirasawa K."/>
            <person name="Vercoe P."/>
            <person name="Stefanova K."/>
            <person name="Durmic Z."/>
            <person name="Nichols P."/>
            <person name="Revell C."/>
            <person name="Isobe S.N."/>
            <person name="Edwards D."/>
            <person name="Erskine W."/>
        </authorList>
    </citation>
    <scope>NUCLEOTIDE SEQUENCE [LARGE SCALE GENOMIC DNA]</scope>
    <source>
        <strain evidence="9">cv. Daliak</strain>
    </source>
</reference>
<keyword evidence="1" id="KW-0488">Methylation</keyword>
<feature type="compositionally biased region" description="Low complexity" evidence="6">
    <location>
        <begin position="320"/>
        <end position="330"/>
    </location>
</feature>
<comment type="similarity">
    <text evidence="5">Belongs to the HIPP family.</text>
</comment>
<dbReference type="InterPro" id="IPR006121">
    <property type="entry name" value="HMA_dom"/>
</dbReference>
<feature type="compositionally biased region" description="Low complexity" evidence="6">
    <location>
        <begin position="299"/>
        <end position="312"/>
    </location>
</feature>
<dbReference type="PANTHER" id="PTHR45868:SF74">
    <property type="entry name" value="HEAVY METAL-ASSOCIATED ISOPRENYLATED PLANT PROTEIN 33"/>
    <property type="match status" value="1"/>
</dbReference>
<dbReference type="SUPFAM" id="SSF55008">
    <property type="entry name" value="HMA, heavy metal-associated domain"/>
    <property type="match status" value="1"/>
</dbReference>
<evidence type="ECO:0000256" key="4">
    <source>
        <dbReference type="ARBA" id="ARBA00023289"/>
    </source>
</evidence>
<feature type="domain" description="HMA" evidence="7">
    <location>
        <begin position="9"/>
        <end position="72"/>
    </location>
</feature>
<feature type="region of interest" description="Disordered" evidence="6">
    <location>
        <begin position="96"/>
        <end position="153"/>
    </location>
</feature>
<keyword evidence="2" id="KW-0479">Metal-binding</keyword>
<protein>
    <recommendedName>
        <fullName evidence="7">HMA domain-containing protein</fullName>
    </recommendedName>
</protein>
<dbReference type="AlphaFoldDB" id="A0A2Z6MGA5"/>
<evidence type="ECO:0000313" key="9">
    <source>
        <dbReference type="Proteomes" id="UP000242715"/>
    </source>
</evidence>
<feature type="region of interest" description="Disordered" evidence="6">
    <location>
        <begin position="252"/>
        <end position="348"/>
    </location>
</feature>
<dbReference type="FunFam" id="3.30.70.100:FF:000008">
    <property type="entry name" value="Copper transport protein ATOX1"/>
    <property type="match status" value="1"/>
</dbReference>
<evidence type="ECO:0000256" key="5">
    <source>
        <dbReference type="ARBA" id="ARBA00024045"/>
    </source>
</evidence>
<keyword evidence="4" id="KW-0636">Prenylation</keyword>
<keyword evidence="9" id="KW-1185">Reference proteome</keyword>
<feature type="compositionally biased region" description="Gly residues" evidence="6">
    <location>
        <begin position="255"/>
        <end position="282"/>
    </location>
</feature>
<organism evidence="8 9">
    <name type="scientific">Trifolium subterraneum</name>
    <name type="common">Subterranean clover</name>
    <dbReference type="NCBI Taxonomy" id="3900"/>
    <lineage>
        <taxon>Eukaryota</taxon>
        <taxon>Viridiplantae</taxon>
        <taxon>Streptophyta</taxon>
        <taxon>Embryophyta</taxon>
        <taxon>Tracheophyta</taxon>
        <taxon>Spermatophyta</taxon>
        <taxon>Magnoliopsida</taxon>
        <taxon>eudicotyledons</taxon>
        <taxon>Gunneridae</taxon>
        <taxon>Pentapetalae</taxon>
        <taxon>rosids</taxon>
        <taxon>fabids</taxon>
        <taxon>Fabales</taxon>
        <taxon>Fabaceae</taxon>
        <taxon>Papilionoideae</taxon>
        <taxon>50 kb inversion clade</taxon>
        <taxon>NPAAA clade</taxon>
        <taxon>Hologalegina</taxon>
        <taxon>IRL clade</taxon>
        <taxon>Trifolieae</taxon>
        <taxon>Trifolium</taxon>
    </lineage>
</organism>
<dbReference type="Pfam" id="PF00403">
    <property type="entry name" value="HMA"/>
    <property type="match status" value="1"/>
</dbReference>
<sequence>MSKEEILKIQKYVLKVSIHCDGCKQKVKKILKKIDGVFITEIDAEQGMVTVYGIVDPNVVIKRLAKSGKPAEIWSNPKVNNNINQNNIANLMKNMQIDNNTPNNKGQMGPQNNQNQPKGSGGGQHQQGQNPQHQQLQQQQQQQQQLQQHLQQLQQMKGSGDLKVPQFKDTNMSIKMPPNQNPNMKDVNISLPEDDDFDDDEMMDFDDDEYSDDVSDDVMDNPQHPLNKMKLPIGANGPAHMMINGGNLMNAQKGGENGGGNGKKSGGGGLGAVQVHGLGGGSDSKNVEKKGCGGGGNDYGQIQGGDNKNNGGKNEGGMPEGKNGNKNVSGGTSGGGGGAAEIPNNNGDTKVNKMSESSIQDMMNNEFPNIGSQGHHPINMSGMPMGGNMSMMNKMGGNMSAVQGHFAGAVTGSGGSGVVAGGYGGPKMMMGGNPYQQQPYIAAMMNQQRGMPIGERFQPMMYAKPPMATNYMYPPPYNYPPPSQYPQDSYSNFFNDENTSSCNIM</sequence>
<feature type="compositionally biased region" description="Low complexity" evidence="6">
    <location>
        <begin position="102"/>
        <end position="118"/>
    </location>
</feature>
<dbReference type="Proteomes" id="UP000242715">
    <property type="component" value="Unassembled WGS sequence"/>
</dbReference>